<sequence length="67" mass="7677">MYLDNTLTITNVTVQDIGVYQCIAHRWDPDPDLEEWVSASAVLAMSSDKLIRTRKLDHLAFVISRDK</sequence>
<evidence type="ECO:0008006" key="3">
    <source>
        <dbReference type="Google" id="ProtNLM"/>
    </source>
</evidence>
<gene>
    <name evidence="1" type="ORF">SMTD_LOCUS3442</name>
</gene>
<evidence type="ECO:0000313" key="2">
    <source>
        <dbReference type="Proteomes" id="UP000269396"/>
    </source>
</evidence>
<dbReference type="EMBL" id="UZAL01006236">
    <property type="protein sequence ID" value="VDO95461.1"/>
    <property type="molecule type" value="Genomic_DNA"/>
</dbReference>
<dbReference type="InterPro" id="IPR036179">
    <property type="entry name" value="Ig-like_dom_sf"/>
</dbReference>
<dbReference type="InterPro" id="IPR013783">
    <property type="entry name" value="Ig-like_fold"/>
</dbReference>
<dbReference type="Gene3D" id="2.60.40.10">
    <property type="entry name" value="Immunoglobulins"/>
    <property type="match status" value="1"/>
</dbReference>
<organism evidence="1 2">
    <name type="scientific">Schistosoma mattheei</name>
    <dbReference type="NCBI Taxonomy" id="31246"/>
    <lineage>
        <taxon>Eukaryota</taxon>
        <taxon>Metazoa</taxon>
        <taxon>Spiralia</taxon>
        <taxon>Lophotrochozoa</taxon>
        <taxon>Platyhelminthes</taxon>
        <taxon>Trematoda</taxon>
        <taxon>Digenea</taxon>
        <taxon>Strigeidida</taxon>
        <taxon>Schistosomatoidea</taxon>
        <taxon>Schistosomatidae</taxon>
        <taxon>Schistosoma</taxon>
    </lineage>
</organism>
<name>A0A3P7Z5K9_9TREM</name>
<dbReference type="AlphaFoldDB" id="A0A3P7Z5K9"/>
<dbReference type="Proteomes" id="UP000269396">
    <property type="component" value="Unassembled WGS sequence"/>
</dbReference>
<evidence type="ECO:0000313" key="1">
    <source>
        <dbReference type="EMBL" id="VDO95461.1"/>
    </source>
</evidence>
<proteinExistence type="predicted"/>
<reference evidence="1 2" key="1">
    <citation type="submission" date="2018-11" db="EMBL/GenBank/DDBJ databases">
        <authorList>
            <consortium name="Pathogen Informatics"/>
        </authorList>
    </citation>
    <scope>NUCLEOTIDE SEQUENCE [LARGE SCALE GENOMIC DNA]</scope>
    <source>
        <strain>Denwood</strain>
        <strain evidence="2">Zambia</strain>
    </source>
</reference>
<dbReference type="SUPFAM" id="SSF48726">
    <property type="entry name" value="Immunoglobulin"/>
    <property type="match status" value="1"/>
</dbReference>
<dbReference type="CDD" id="cd00096">
    <property type="entry name" value="Ig"/>
    <property type="match status" value="1"/>
</dbReference>
<accession>A0A3P7Z5K9</accession>
<keyword evidence="2" id="KW-1185">Reference proteome</keyword>
<protein>
    <recommendedName>
        <fullName evidence="3">Ig-like domain-containing protein</fullName>
    </recommendedName>
</protein>